<dbReference type="GO" id="GO:0005811">
    <property type="term" value="C:lipid droplet"/>
    <property type="evidence" value="ECO:0007669"/>
    <property type="project" value="TreeGrafter"/>
</dbReference>
<dbReference type="SUPFAM" id="SSF51735">
    <property type="entry name" value="NAD(P)-binding Rossmann-fold domains"/>
    <property type="match status" value="1"/>
</dbReference>
<dbReference type="Gene3D" id="3.40.50.720">
    <property type="entry name" value="NAD(P)-binding Rossmann-like Domain"/>
    <property type="match status" value="1"/>
</dbReference>
<dbReference type="AlphaFoldDB" id="A0A6A5UT48"/>
<dbReference type="PANTHER" id="PTHR43647">
    <property type="entry name" value="DEHYDROGENASE"/>
    <property type="match status" value="1"/>
</dbReference>
<sequence>MPGTVILTGANGSSGLHAAAHLLHTYPDFTALLTVRSAASTDANTNTLRATISRFPASKASIHEVDLADLSAVHNFTTFVSSSIAQGELPPLQSNPLQRVLLGPLTFVAHAAMMLRLLEHFDAKHGARVIVVFSVGHFCKPNPMTVYVPGIPGDLDELVHPWVDEKVRYQYAKLAATVWCYALNARLQAASAFPRFSHITAVAINPGDSADSRVFQTNTLAWIRIVVAYILVPIRPLYRLLVDPTWRPSSEAGVDIVELAVNHDK</sequence>
<dbReference type="Proteomes" id="UP000800036">
    <property type="component" value="Unassembled WGS sequence"/>
</dbReference>
<feature type="domain" description="NAD-dependent epimerase/dehydratase" evidence="1">
    <location>
        <begin position="5"/>
        <end position="201"/>
    </location>
</feature>
<dbReference type="Pfam" id="PF01370">
    <property type="entry name" value="Epimerase"/>
    <property type="match status" value="1"/>
</dbReference>
<accession>A0A6A5UT48</accession>
<dbReference type="InterPro" id="IPR001509">
    <property type="entry name" value="Epimerase_deHydtase"/>
</dbReference>
<dbReference type="PANTHER" id="PTHR43647:SF4">
    <property type="entry name" value="KETOREDUCTASE (KR) DOMAIN-CONTAINING PROTEIN"/>
    <property type="match status" value="1"/>
</dbReference>
<evidence type="ECO:0000313" key="2">
    <source>
        <dbReference type="EMBL" id="KAF1964297.1"/>
    </source>
</evidence>
<name>A0A6A5UT48_9PLEO</name>
<dbReference type="GO" id="GO:0005741">
    <property type="term" value="C:mitochondrial outer membrane"/>
    <property type="evidence" value="ECO:0007669"/>
    <property type="project" value="TreeGrafter"/>
</dbReference>
<dbReference type="GO" id="GO:0000253">
    <property type="term" value="F:3-beta-hydroxysteroid 3-dehydrogenase (NADP+) activity"/>
    <property type="evidence" value="ECO:0007669"/>
    <property type="project" value="TreeGrafter"/>
</dbReference>
<evidence type="ECO:0000259" key="1">
    <source>
        <dbReference type="Pfam" id="PF01370"/>
    </source>
</evidence>
<keyword evidence="3" id="KW-1185">Reference proteome</keyword>
<organism evidence="2 3">
    <name type="scientific">Bimuria novae-zelandiae CBS 107.79</name>
    <dbReference type="NCBI Taxonomy" id="1447943"/>
    <lineage>
        <taxon>Eukaryota</taxon>
        <taxon>Fungi</taxon>
        <taxon>Dikarya</taxon>
        <taxon>Ascomycota</taxon>
        <taxon>Pezizomycotina</taxon>
        <taxon>Dothideomycetes</taxon>
        <taxon>Pleosporomycetidae</taxon>
        <taxon>Pleosporales</taxon>
        <taxon>Massarineae</taxon>
        <taxon>Didymosphaeriaceae</taxon>
        <taxon>Bimuria</taxon>
    </lineage>
</organism>
<dbReference type="GO" id="GO:0005789">
    <property type="term" value="C:endoplasmic reticulum membrane"/>
    <property type="evidence" value="ECO:0007669"/>
    <property type="project" value="TreeGrafter"/>
</dbReference>
<protein>
    <recommendedName>
        <fullName evidence="1">NAD-dependent epimerase/dehydratase domain-containing protein</fullName>
    </recommendedName>
</protein>
<reference evidence="2" key="1">
    <citation type="journal article" date="2020" name="Stud. Mycol.">
        <title>101 Dothideomycetes genomes: a test case for predicting lifestyles and emergence of pathogens.</title>
        <authorList>
            <person name="Haridas S."/>
            <person name="Albert R."/>
            <person name="Binder M."/>
            <person name="Bloem J."/>
            <person name="Labutti K."/>
            <person name="Salamov A."/>
            <person name="Andreopoulos B."/>
            <person name="Baker S."/>
            <person name="Barry K."/>
            <person name="Bills G."/>
            <person name="Bluhm B."/>
            <person name="Cannon C."/>
            <person name="Castanera R."/>
            <person name="Culley D."/>
            <person name="Daum C."/>
            <person name="Ezra D."/>
            <person name="Gonzalez J."/>
            <person name="Henrissat B."/>
            <person name="Kuo A."/>
            <person name="Liang C."/>
            <person name="Lipzen A."/>
            <person name="Lutzoni F."/>
            <person name="Magnuson J."/>
            <person name="Mondo S."/>
            <person name="Nolan M."/>
            <person name="Ohm R."/>
            <person name="Pangilinan J."/>
            <person name="Park H.-J."/>
            <person name="Ramirez L."/>
            <person name="Alfaro M."/>
            <person name="Sun H."/>
            <person name="Tritt A."/>
            <person name="Yoshinaga Y."/>
            <person name="Zwiers L.-H."/>
            <person name="Turgeon B."/>
            <person name="Goodwin S."/>
            <person name="Spatafora J."/>
            <person name="Crous P."/>
            <person name="Grigoriev I."/>
        </authorList>
    </citation>
    <scope>NUCLEOTIDE SEQUENCE</scope>
    <source>
        <strain evidence="2">CBS 107.79</strain>
    </source>
</reference>
<proteinExistence type="predicted"/>
<gene>
    <name evidence="2" type="ORF">BU23DRAFT_594212</name>
</gene>
<dbReference type="EMBL" id="ML976794">
    <property type="protein sequence ID" value="KAF1964297.1"/>
    <property type="molecule type" value="Genomic_DNA"/>
</dbReference>
<dbReference type="InterPro" id="IPR036291">
    <property type="entry name" value="NAD(P)-bd_dom_sf"/>
</dbReference>
<dbReference type="InterPro" id="IPR051593">
    <property type="entry name" value="Ergosterol_Biosynth_ERG27"/>
</dbReference>
<dbReference type="OrthoDB" id="191139at2759"/>
<evidence type="ECO:0000313" key="3">
    <source>
        <dbReference type="Proteomes" id="UP000800036"/>
    </source>
</evidence>